<evidence type="ECO:0000256" key="2">
    <source>
        <dbReference type="ARBA" id="ARBA00004123"/>
    </source>
</evidence>
<dbReference type="AlphaFoldDB" id="A0A9W7SJE0"/>
<dbReference type="Pfam" id="PF14474">
    <property type="entry name" value="RTC4"/>
    <property type="match status" value="1"/>
</dbReference>
<comment type="function">
    <text evidence="1">May be involved in a process influencing telomere capping.</text>
</comment>
<dbReference type="InterPro" id="IPR028094">
    <property type="entry name" value="RTC4_C"/>
</dbReference>
<evidence type="ECO:0000256" key="8">
    <source>
        <dbReference type="SAM" id="MobiDB-lite"/>
    </source>
</evidence>
<keyword evidence="11" id="KW-1185">Reference proteome</keyword>
<feature type="domain" description="Restriction of telomere capping protein 4 C-terminal" evidence="9">
    <location>
        <begin position="412"/>
        <end position="541"/>
    </location>
</feature>
<feature type="compositionally biased region" description="Low complexity" evidence="8">
    <location>
        <begin position="308"/>
        <end position="319"/>
    </location>
</feature>
<dbReference type="SMART" id="SM01312">
    <property type="entry name" value="RTC4"/>
    <property type="match status" value="1"/>
</dbReference>
<sequence>RDLSAKSRSRPESDERHRSQNLTLLLRRITTRLEVHGAVMSRILGMPAVGPPLLGTVDGKPHASSDDHDDTRQSIQRPGKSEISATGIKITNRFYPVPQGIGSAQRQCPTPPCSNQSVSSRAPQAVAKVKAEPEIGDDPLSSEEDELASLISVQRESSPASRPLIPNGQQYDGVGDQGPEKAGNFKRRPLSAVEPEQKRKAHAELSSDDQAFESHPKRTKTKRCAGNSRTSNIHAISRPKAAYGRAAQKQQEAAKRKKQQEDERREAQKTKEKEEQKPHFQRPKTSIRRSPSPGLTTFKRRSPRIIDDPSSQLSDSPLSEYNSLDDLEELDSTKIECAICGELIPREWKAEFEDTMNKKRQLSYKWQQRFCKYHSEKTARDLWEERGYPDVDWIALRDRLKSRKHLSRLKKILSGEVESTFRSRLQSDQKHGSRSLMNVVKGEKSASKISSAGYYGPRGERLITNAILTHLAPDIRAYETSSTLFSGSGIFGGVAGFVQAVLVPELASSLIAEDLADARIRNDPLDVLEESASLGELIHPEEEDKVDQRIAEESEDVDVYEHH</sequence>
<feature type="compositionally biased region" description="Basic and acidic residues" evidence="8">
    <location>
        <begin position="195"/>
        <end position="205"/>
    </location>
</feature>
<dbReference type="InterPro" id="IPR039024">
    <property type="entry name" value="RTC4"/>
</dbReference>
<feature type="region of interest" description="Disordered" evidence="8">
    <location>
        <begin position="536"/>
        <end position="563"/>
    </location>
</feature>
<feature type="compositionally biased region" description="Acidic residues" evidence="8">
    <location>
        <begin position="134"/>
        <end position="147"/>
    </location>
</feature>
<dbReference type="Proteomes" id="UP001138500">
    <property type="component" value="Unassembled WGS sequence"/>
</dbReference>
<feature type="compositionally biased region" description="Polar residues" evidence="8">
    <location>
        <begin position="151"/>
        <end position="160"/>
    </location>
</feature>
<reference evidence="10 11" key="1">
    <citation type="journal article" date="2018" name="IMA Fungus">
        <title>IMA Genome-F 10: Nine draft genome sequences of Claviceps purpurea s.lat., including C. arundinis, C. humidiphila, and C. cf. spartinae, pseudomolecules for the pitch canker pathogen Fusarium circinatum, draft genome of Davidsoniella eucalypti, Grosmannia galeiformis, Quambalaria eucalypti, and Teratosphaeria destructans.</title>
        <authorList>
            <person name="Wingfield B.D."/>
            <person name="Liu M."/>
            <person name="Nguyen H.D."/>
            <person name="Lane F.A."/>
            <person name="Morgan S.W."/>
            <person name="De Vos L."/>
            <person name="Wilken P.M."/>
            <person name="Duong T.A."/>
            <person name="Aylward J."/>
            <person name="Coetzee M.P."/>
            <person name="Dadej K."/>
            <person name="De Beer Z.W."/>
            <person name="Findlay W."/>
            <person name="Havenga M."/>
            <person name="Kolarik M."/>
            <person name="Menzies J.G."/>
            <person name="Naidoo K."/>
            <person name="Pochopski O."/>
            <person name="Shoukouhi P."/>
            <person name="Santana Q.C."/>
            <person name="Seifert K.A."/>
            <person name="Soal N."/>
            <person name="Steenkamp E.T."/>
            <person name="Tatham C.T."/>
            <person name="van der Nest M.A."/>
            <person name="Wingfield M.J."/>
        </authorList>
    </citation>
    <scope>NUCLEOTIDE SEQUENCE [LARGE SCALE GENOMIC DNA]</scope>
    <source>
        <strain evidence="10">CMW44962</strain>
    </source>
</reference>
<feature type="compositionally biased region" description="Basic and acidic residues" evidence="8">
    <location>
        <begin position="59"/>
        <end position="72"/>
    </location>
</feature>
<evidence type="ECO:0000313" key="10">
    <source>
        <dbReference type="EMBL" id="KAH9815713.1"/>
    </source>
</evidence>
<feature type="compositionally biased region" description="Acidic residues" evidence="8">
    <location>
        <begin position="553"/>
        <end position="563"/>
    </location>
</feature>
<evidence type="ECO:0000313" key="11">
    <source>
        <dbReference type="Proteomes" id="UP001138500"/>
    </source>
</evidence>
<evidence type="ECO:0000256" key="6">
    <source>
        <dbReference type="ARBA" id="ARBA00022490"/>
    </source>
</evidence>
<feature type="compositionally biased region" description="Basic and acidic residues" evidence="8">
    <location>
        <begin position="259"/>
        <end position="278"/>
    </location>
</feature>
<evidence type="ECO:0000256" key="3">
    <source>
        <dbReference type="ARBA" id="ARBA00004496"/>
    </source>
</evidence>
<keyword evidence="6" id="KW-0963">Cytoplasm</keyword>
<evidence type="ECO:0000259" key="9">
    <source>
        <dbReference type="SMART" id="SM01312"/>
    </source>
</evidence>
<evidence type="ECO:0000256" key="4">
    <source>
        <dbReference type="ARBA" id="ARBA00009461"/>
    </source>
</evidence>
<protein>
    <recommendedName>
        <fullName evidence="5">Restriction of telomere capping protein 4</fullName>
    </recommendedName>
</protein>
<organism evidence="10 11">
    <name type="scientific">Teratosphaeria destructans</name>
    <dbReference type="NCBI Taxonomy" id="418781"/>
    <lineage>
        <taxon>Eukaryota</taxon>
        <taxon>Fungi</taxon>
        <taxon>Dikarya</taxon>
        <taxon>Ascomycota</taxon>
        <taxon>Pezizomycotina</taxon>
        <taxon>Dothideomycetes</taxon>
        <taxon>Dothideomycetidae</taxon>
        <taxon>Mycosphaerellales</taxon>
        <taxon>Teratosphaeriaceae</taxon>
        <taxon>Teratosphaeria</taxon>
    </lineage>
</organism>
<feature type="compositionally biased region" description="Basic and acidic residues" evidence="8">
    <location>
        <begin position="538"/>
        <end position="552"/>
    </location>
</feature>
<feature type="non-terminal residue" evidence="10">
    <location>
        <position position="1"/>
    </location>
</feature>
<gene>
    <name evidence="10" type="ORF">Tdes44962_MAKER00961</name>
</gene>
<name>A0A9W7SJE0_9PEZI</name>
<comment type="subcellular location">
    <subcellularLocation>
        <location evidence="3">Cytoplasm</location>
    </subcellularLocation>
    <subcellularLocation>
        <location evidence="2">Nucleus</location>
    </subcellularLocation>
</comment>
<dbReference type="EMBL" id="RIBY02002422">
    <property type="protein sequence ID" value="KAH9815713.1"/>
    <property type="molecule type" value="Genomic_DNA"/>
</dbReference>
<feature type="region of interest" description="Disordered" evidence="8">
    <location>
        <begin position="54"/>
        <end position="81"/>
    </location>
</feature>
<evidence type="ECO:0000256" key="7">
    <source>
        <dbReference type="ARBA" id="ARBA00023242"/>
    </source>
</evidence>
<dbReference type="OrthoDB" id="128308at2759"/>
<comment type="similarity">
    <text evidence="4">Belongs to the RTC4 family.</text>
</comment>
<comment type="caution">
    <text evidence="10">The sequence shown here is derived from an EMBL/GenBank/DDBJ whole genome shotgun (WGS) entry which is preliminary data.</text>
</comment>
<evidence type="ECO:0000256" key="5">
    <source>
        <dbReference type="ARBA" id="ARBA00015162"/>
    </source>
</evidence>
<accession>A0A9W7SJE0</accession>
<feature type="compositionally biased region" description="Polar residues" evidence="8">
    <location>
        <begin position="102"/>
        <end position="122"/>
    </location>
</feature>
<feature type="region of interest" description="Disordered" evidence="8">
    <location>
        <begin position="102"/>
        <end position="319"/>
    </location>
</feature>
<dbReference type="PANTHER" id="PTHR41391">
    <property type="entry name" value="RESTRICTION OF TELOMERE CAPPING PROTEIN 4"/>
    <property type="match status" value="1"/>
</dbReference>
<evidence type="ECO:0000256" key="1">
    <source>
        <dbReference type="ARBA" id="ARBA00002738"/>
    </source>
</evidence>
<keyword evidence="7" id="KW-0539">Nucleus</keyword>
<dbReference type="PANTHER" id="PTHR41391:SF1">
    <property type="entry name" value="RESTRICTION OF TELOMERE CAPPING PROTEIN 4"/>
    <property type="match status" value="1"/>
</dbReference>
<dbReference type="GO" id="GO:0005634">
    <property type="term" value="C:nucleus"/>
    <property type="evidence" value="ECO:0007669"/>
    <property type="project" value="UniProtKB-SubCell"/>
</dbReference>
<reference evidence="10 11" key="2">
    <citation type="journal article" date="2021" name="Curr. Genet.">
        <title>Genetic response to nitrogen starvation in the aggressive Eucalyptus foliar pathogen Teratosphaeria destructans.</title>
        <authorList>
            <person name="Havenga M."/>
            <person name="Wingfield B.D."/>
            <person name="Wingfield M.J."/>
            <person name="Dreyer L.L."/>
            <person name="Roets F."/>
            <person name="Aylward J."/>
        </authorList>
    </citation>
    <scope>NUCLEOTIDE SEQUENCE [LARGE SCALE GENOMIC DNA]</scope>
    <source>
        <strain evidence="10">CMW44962</strain>
    </source>
</reference>
<proteinExistence type="inferred from homology"/>
<dbReference type="GO" id="GO:0005737">
    <property type="term" value="C:cytoplasm"/>
    <property type="evidence" value="ECO:0007669"/>
    <property type="project" value="UniProtKB-SubCell"/>
</dbReference>